<sequence>MKLSAPLYHLKRRAKALSRAKAIPLHQALDLLAREEGINSWSLLVARISGQKPEGISEETAGVASAQNLLSSLIPGDLLLLGARPGHGKTRKGLELIVEALKQGRHGVFFTFEYNKKDIEHHFAAIVTASVGEGGSEEVLSSQNFVFENSDNISAAYIMKRLASAEKGTVAVIDYLQLLDQKRDNPELSVQITALRSFARERGVILVFLSQIDRSFELTGKPCPDLEDVRLPNPLDLGLFDRTCFMNREQVQIGTIPTSATGRGV</sequence>
<accession>A0ABT4LF74</accession>
<keyword evidence="2" id="KW-0067">ATP-binding</keyword>
<reference evidence="2" key="1">
    <citation type="submission" date="2022-12" db="EMBL/GenBank/DDBJ databases">
        <title>Bacterial isolates from different developmental stages of Nematostella vectensis.</title>
        <authorList>
            <person name="Fraune S."/>
        </authorList>
    </citation>
    <scope>NUCLEOTIDE SEQUENCE</scope>
    <source>
        <strain evidence="2">G21630-S1</strain>
    </source>
</reference>
<keyword evidence="2" id="KW-0347">Helicase</keyword>
<protein>
    <submittedName>
        <fullName evidence="2">DNA helicase</fullName>
    </submittedName>
</protein>
<comment type="caution">
    <text evidence="2">The sequence shown here is derived from an EMBL/GenBank/DDBJ whole genome shotgun (WGS) entry which is preliminary data.</text>
</comment>
<evidence type="ECO:0000313" key="2">
    <source>
        <dbReference type="EMBL" id="MCZ4279738.1"/>
    </source>
</evidence>
<dbReference type="InterPro" id="IPR007694">
    <property type="entry name" value="DNA_helicase_DnaB-like_C"/>
</dbReference>
<dbReference type="Proteomes" id="UP001069802">
    <property type="component" value="Unassembled WGS sequence"/>
</dbReference>
<dbReference type="EMBL" id="JAPWGY010000001">
    <property type="protein sequence ID" value="MCZ4279738.1"/>
    <property type="molecule type" value="Genomic_DNA"/>
</dbReference>
<dbReference type="RefSeq" id="WP_269421935.1">
    <property type="nucleotide sequence ID" value="NZ_JAPWGY010000001.1"/>
</dbReference>
<dbReference type="Gene3D" id="3.40.50.300">
    <property type="entry name" value="P-loop containing nucleotide triphosphate hydrolases"/>
    <property type="match status" value="1"/>
</dbReference>
<organism evidence="2 3">
    <name type="scientific">Kiloniella laminariae</name>
    <dbReference type="NCBI Taxonomy" id="454162"/>
    <lineage>
        <taxon>Bacteria</taxon>
        <taxon>Pseudomonadati</taxon>
        <taxon>Pseudomonadota</taxon>
        <taxon>Alphaproteobacteria</taxon>
        <taxon>Rhodospirillales</taxon>
        <taxon>Kiloniellaceae</taxon>
        <taxon>Kiloniella</taxon>
    </lineage>
</organism>
<dbReference type="InterPro" id="IPR027417">
    <property type="entry name" value="P-loop_NTPase"/>
</dbReference>
<gene>
    <name evidence="2" type="ORF">O4H49_03035</name>
</gene>
<dbReference type="Pfam" id="PF03796">
    <property type="entry name" value="DnaB_C"/>
    <property type="match status" value="1"/>
</dbReference>
<keyword evidence="3" id="KW-1185">Reference proteome</keyword>
<keyword evidence="2" id="KW-0547">Nucleotide-binding</keyword>
<dbReference type="NCBIfam" id="NF004629">
    <property type="entry name" value="PRK05973.1"/>
    <property type="match status" value="1"/>
</dbReference>
<keyword evidence="2" id="KW-0378">Hydrolase</keyword>
<feature type="domain" description="SF4 helicase" evidence="1">
    <location>
        <begin position="140"/>
        <end position="230"/>
    </location>
</feature>
<dbReference type="GO" id="GO:0004386">
    <property type="term" value="F:helicase activity"/>
    <property type="evidence" value="ECO:0007669"/>
    <property type="project" value="UniProtKB-KW"/>
</dbReference>
<proteinExistence type="predicted"/>
<evidence type="ECO:0000259" key="1">
    <source>
        <dbReference type="Pfam" id="PF03796"/>
    </source>
</evidence>
<name>A0ABT4LF74_9PROT</name>
<dbReference type="PANTHER" id="PTHR30153">
    <property type="entry name" value="REPLICATIVE DNA HELICASE DNAB"/>
    <property type="match status" value="1"/>
</dbReference>
<dbReference type="SUPFAM" id="SSF52540">
    <property type="entry name" value="P-loop containing nucleoside triphosphate hydrolases"/>
    <property type="match status" value="1"/>
</dbReference>
<dbReference type="PANTHER" id="PTHR30153:SF2">
    <property type="entry name" value="REPLICATIVE DNA HELICASE"/>
    <property type="match status" value="1"/>
</dbReference>
<evidence type="ECO:0000313" key="3">
    <source>
        <dbReference type="Proteomes" id="UP001069802"/>
    </source>
</evidence>